<keyword evidence="1" id="KW-0371">Homeobox</keyword>
<gene>
    <name evidence="1" type="ORF">MML48_4g00020914</name>
</gene>
<keyword evidence="2" id="KW-1185">Reference proteome</keyword>
<protein>
    <submittedName>
        <fullName evidence="1">Homeobox protein nkx</fullName>
    </submittedName>
</protein>
<proteinExistence type="predicted"/>
<evidence type="ECO:0000313" key="2">
    <source>
        <dbReference type="Proteomes" id="UP001056778"/>
    </source>
</evidence>
<sequence>MDFDIVISLLDSMKVTNGGQRTAGFAISDILELNDRTPGLEATTEPPNYPTHHDLIFRTNVTYTFYKTWPLTAPAGNWYKTKRAMHEKGMHDQQNNSSAPSPRRVAVPVLVRDGKPCLSGNGSKPTESLQIPGSHMMMPAYTHQIMQAHRGWW</sequence>
<name>A0ACB9T9Z6_HOLOL</name>
<comment type="caution">
    <text evidence="1">The sequence shown here is derived from an EMBL/GenBank/DDBJ whole genome shotgun (WGS) entry which is preliminary data.</text>
</comment>
<organism evidence="1 2">
    <name type="scientific">Holotrichia oblita</name>
    <name type="common">Chafer beetle</name>
    <dbReference type="NCBI Taxonomy" id="644536"/>
    <lineage>
        <taxon>Eukaryota</taxon>
        <taxon>Metazoa</taxon>
        <taxon>Ecdysozoa</taxon>
        <taxon>Arthropoda</taxon>
        <taxon>Hexapoda</taxon>
        <taxon>Insecta</taxon>
        <taxon>Pterygota</taxon>
        <taxon>Neoptera</taxon>
        <taxon>Endopterygota</taxon>
        <taxon>Coleoptera</taxon>
        <taxon>Polyphaga</taxon>
        <taxon>Scarabaeiformia</taxon>
        <taxon>Scarabaeidae</taxon>
        <taxon>Melolonthinae</taxon>
        <taxon>Holotrichia</taxon>
    </lineage>
</organism>
<dbReference type="Proteomes" id="UP001056778">
    <property type="component" value="Chromosome 4"/>
</dbReference>
<keyword evidence="1" id="KW-0238">DNA-binding</keyword>
<accession>A0ACB9T9Z6</accession>
<dbReference type="EMBL" id="CM043018">
    <property type="protein sequence ID" value="KAI4463640.1"/>
    <property type="molecule type" value="Genomic_DNA"/>
</dbReference>
<evidence type="ECO:0000313" key="1">
    <source>
        <dbReference type="EMBL" id="KAI4463640.1"/>
    </source>
</evidence>
<reference evidence="1" key="1">
    <citation type="submission" date="2022-04" db="EMBL/GenBank/DDBJ databases">
        <title>Chromosome-scale genome assembly of Holotrichia oblita Faldermann.</title>
        <authorList>
            <person name="Rongchong L."/>
        </authorList>
    </citation>
    <scope>NUCLEOTIDE SEQUENCE</scope>
    <source>
        <strain evidence="1">81SQS9</strain>
    </source>
</reference>